<keyword evidence="4" id="KW-1185">Reference proteome</keyword>
<feature type="domain" description="Activator of Hsp90 ATPase homologue 1/2-like C-terminal" evidence="2">
    <location>
        <begin position="24"/>
        <end position="123"/>
    </location>
</feature>
<dbReference type="EMBL" id="JBHUCP010000003">
    <property type="protein sequence ID" value="MFD1528590.1"/>
    <property type="molecule type" value="Genomic_DNA"/>
</dbReference>
<dbReference type="Gene3D" id="3.30.530.20">
    <property type="match status" value="1"/>
</dbReference>
<dbReference type="RefSeq" id="WP_343969707.1">
    <property type="nucleotide sequence ID" value="NZ_BAAAJG010000001.1"/>
</dbReference>
<dbReference type="Proteomes" id="UP001597145">
    <property type="component" value="Unassembled WGS sequence"/>
</dbReference>
<sequence>MTQSVHTGDDGRSVLRMERRLKQSPEKVWRAVTEPERLAEWFPTTVTPDLREGGAVEFGFGSAGIVTDLDEPRLFAFTWDDDHLRLELHPDGYGTRLVLVHTFADRAGAASFAAGWHTCIAALGLALDGRAGEDPGVDHIAMHERYVAEFGLETPVVEGATARIERQLTRPAQDVWKALEAEAPADAVRDGDVLEYPAAGGGTLRWELGEGTGHGPRLFLTHVGAGGDPATATAELRGLVARLTQ</sequence>
<organism evidence="3 4">
    <name type="scientific">Pseudonocardia aurantiaca</name>
    <dbReference type="NCBI Taxonomy" id="75290"/>
    <lineage>
        <taxon>Bacteria</taxon>
        <taxon>Bacillati</taxon>
        <taxon>Actinomycetota</taxon>
        <taxon>Actinomycetes</taxon>
        <taxon>Pseudonocardiales</taxon>
        <taxon>Pseudonocardiaceae</taxon>
        <taxon>Pseudonocardia</taxon>
    </lineage>
</organism>
<name>A0ABW4FEE1_9PSEU</name>
<dbReference type="SUPFAM" id="SSF55961">
    <property type="entry name" value="Bet v1-like"/>
    <property type="match status" value="1"/>
</dbReference>
<reference evidence="4" key="1">
    <citation type="journal article" date="2019" name="Int. J. Syst. Evol. Microbiol.">
        <title>The Global Catalogue of Microorganisms (GCM) 10K type strain sequencing project: providing services to taxonomists for standard genome sequencing and annotation.</title>
        <authorList>
            <consortium name="The Broad Institute Genomics Platform"/>
            <consortium name="The Broad Institute Genome Sequencing Center for Infectious Disease"/>
            <person name="Wu L."/>
            <person name="Ma J."/>
        </authorList>
    </citation>
    <scope>NUCLEOTIDE SEQUENCE [LARGE SCALE GENOMIC DNA]</scope>
    <source>
        <strain evidence="4">JCM 12165</strain>
    </source>
</reference>
<dbReference type="Pfam" id="PF08327">
    <property type="entry name" value="AHSA1"/>
    <property type="match status" value="1"/>
</dbReference>
<gene>
    <name evidence="3" type="ORF">ACFSCY_03975</name>
</gene>
<accession>A0ABW4FEE1</accession>
<proteinExistence type="inferred from homology"/>
<evidence type="ECO:0000313" key="4">
    <source>
        <dbReference type="Proteomes" id="UP001597145"/>
    </source>
</evidence>
<dbReference type="InterPro" id="IPR023393">
    <property type="entry name" value="START-like_dom_sf"/>
</dbReference>
<protein>
    <submittedName>
        <fullName evidence="3">SRPBCC family protein</fullName>
    </submittedName>
</protein>
<evidence type="ECO:0000256" key="1">
    <source>
        <dbReference type="ARBA" id="ARBA00006817"/>
    </source>
</evidence>
<dbReference type="CDD" id="cd08899">
    <property type="entry name" value="SRPBCC_CalC_Aha1-like_6"/>
    <property type="match status" value="1"/>
</dbReference>
<evidence type="ECO:0000313" key="3">
    <source>
        <dbReference type="EMBL" id="MFD1528590.1"/>
    </source>
</evidence>
<comment type="similarity">
    <text evidence="1">Belongs to the AHA1 family.</text>
</comment>
<dbReference type="InterPro" id="IPR013538">
    <property type="entry name" value="ASHA1/2-like_C"/>
</dbReference>
<evidence type="ECO:0000259" key="2">
    <source>
        <dbReference type="Pfam" id="PF08327"/>
    </source>
</evidence>
<comment type="caution">
    <text evidence="3">The sequence shown here is derived from an EMBL/GenBank/DDBJ whole genome shotgun (WGS) entry which is preliminary data.</text>
</comment>